<dbReference type="InterPro" id="IPR011636">
    <property type="entry name" value="DoxA"/>
</dbReference>
<keyword evidence="1" id="KW-0812">Transmembrane</keyword>
<gene>
    <name evidence="4" type="ORF">Ldro_0233</name>
</gene>
<evidence type="ECO:0000313" key="5">
    <source>
        <dbReference type="Proteomes" id="UP000054736"/>
    </source>
</evidence>
<feature type="domain" description="Thiosulphate:quinone oxidoreductase small subunit DoxA" evidence="3">
    <location>
        <begin position="230"/>
        <end position="343"/>
    </location>
</feature>
<keyword evidence="1" id="KW-0472">Membrane</keyword>
<sequence>MYNTRKFELLDWRIIGWIILSIRFVQGWIFWGGGSRRFIYDPHKLDPYAAQWMANKIQSAMPGALFDLTPVVSFLLHHFYFLYVAIIVFSLIELLSGLGLILGLFTRAAAMLTVMISILLMLLFGWQGSTCLDEWTMAVSNLSMGLTLILAGGSAYSIDAWLMKRYPNLVHKHWFLLFNSGPWKLTTLRRTAISFFIFTILFTVGTYDYYRGAVWSRYRTGPVSADVFHLSLSDGQLDSKGSVRFRLNVDAGPSAVPSYIVRIELLDATKNIIETWSASQLGQLPATAIQNSYQYNKVDGGMYGLIAPESAEAVISLAPTNPLNLLSDYYTLQLYTVDGKRWDLALILRN</sequence>
<evidence type="ECO:0000259" key="3">
    <source>
        <dbReference type="Pfam" id="PF07680"/>
    </source>
</evidence>
<dbReference type="Pfam" id="PF07680">
    <property type="entry name" value="DoxA"/>
    <property type="match status" value="1"/>
</dbReference>
<feature type="transmembrane region" description="Helical" evidence="1">
    <location>
        <begin position="192"/>
        <end position="210"/>
    </location>
</feature>
<evidence type="ECO:0000256" key="1">
    <source>
        <dbReference type="SAM" id="Phobius"/>
    </source>
</evidence>
<dbReference type="Pfam" id="PF04173">
    <property type="entry name" value="DoxD"/>
    <property type="match status" value="1"/>
</dbReference>
<feature type="transmembrane region" description="Helical" evidence="1">
    <location>
        <begin position="108"/>
        <end position="126"/>
    </location>
</feature>
<feature type="domain" description="TQO small subunit DoxD" evidence="2">
    <location>
        <begin position="20"/>
        <end position="177"/>
    </location>
</feature>
<dbReference type="InterPro" id="IPR051907">
    <property type="entry name" value="DoxX-like_oxidoreductase"/>
</dbReference>
<keyword evidence="1" id="KW-1133">Transmembrane helix</keyword>
<protein>
    <submittedName>
        <fullName evidence="4">TQO small subunit DoxD</fullName>
    </submittedName>
</protein>
<evidence type="ECO:0000259" key="2">
    <source>
        <dbReference type="Pfam" id="PF04173"/>
    </source>
</evidence>
<dbReference type="GO" id="GO:0005886">
    <property type="term" value="C:plasma membrane"/>
    <property type="evidence" value="ECO:0007669"/>
    <property type="project" value="TreeGrafter"/>
</dbReference>
<dbReference type="EMBL" id="LNXY01000003">
    <property type="protein sequence ID" value="KTC92862.1"/>
    <property type="molecule type" value="Genomic_DNA"/>
</dbReference>
<evidence type="ECO:0000313" key="4">
    <source>
        <dbReference type="EMBL" id="KTC92862.1"/>
    </source>
</evidence>
<feature type="transmembrane region" description="Helical" evidence="1">
    <location>
        <begin position="138"/>
        <end position="158"/>
    </location>
</feature>
<dbReference type="AlphaFoldDB" id="A0A0W0TBA4"/>
<dbReference type="OrthoDB" id="9790967at2"/>
<dbReference type="InterPro" id="IPR007301">
    <property type="entry name" value="DoxD"/>
</dbReference>
<feature type="transmembrane region" description="Helical" evidence="1">
    <location>
        <begin position="80"/>
        <end position="102"/>
    </location>
</feature>
<proteinExistence type="predicted"/>
<dbReference type="Proteomes" id="UP000054736">
    <property type="component" value="Unassembled WGS sequence"/>
</dbReference>
<reference evidence="4 5" key="1">
    <citation type="submission" date="2015-11" db="EMBL/GenBank/DDBJ databases">
        <title>Genomic analysis of 38 Legionella species identifies large and diverse effector repertoires.</title>
        <authorList>
            <person name="Burstein D."/>
            <person name="Amaro F."/>
            <person name="Zusman T."/>
            <person name="Lifshitz Z."/>
            <person name="Cohen O."/>
            <person name="Gilbert J.A."/>
            <person name="Pupko T."/>
            <person name="Shuman H.A."/>
            <person name="Segal G."/>
        </authorList>
    </citation>
    <scope>NUCLEOTIDE SEQUENCE [LARGE SCALE GENOMIC DNA]</scope>
    <source>
        <strain evidence="4 5">ATCC 700990</strain>
    </source>
</reference>
<keyword evidence="5" id="KW-1185">Reference proteome</keyword>
<feature type="transmembrane region" description="Helical" evidence="1">
    <location>
        <begin position="12"/>
        <end position="31"/>
    </location>
</feature>
<accession>A0A0W0TBA4</accession>
<comment type="caution">
    <text evidence="4">The sequence shown here is derived from an EMBL/GenBank/DDBJ whole genome shotgun (WGS) entry which is preliminary data.</text>
</comment>
<dbReference type="STRING" id="1212489.Ldro_0233"/>
<dbReference type="PANTHER" id="PTHR33452">
    <property type="entry name" value="OXIDOREDUCTASE CATD-RELATED"/>
    <property type="match status" value="1"/>
</dbReference>
<organism evidence="4 5">
    <name type="scientific">Legionella drozanskii LLAP-1</name>
    <dbReference type="NCBI Taxonomy" id="1212489"/>
    <lineage>
        <taxon>Bacteria</taxon>
        <taxon>Pseudomonadati</taxon>
        <taxon>Pseudomonadota</taxon>
        <taxon>Gammaproteobacteria</taxon>
        <taxon>Legionellales</taxon>
        <taxon>Legionellaceae</taxon>
        <taxon>Legionella</taxon>
    </lineage>
</organism>
<dbReference type="RefSeq" id="WP_058494599.1">
    <property type="nucleotide sequence ID" value="NZ_CAAAIU010000003.1"/>
</dbReference>
<dbReference type="PANTHER" id="PTHR33452:SF1">
    <property type="entry name" value="INNER MEMBRANE PROTEIN YPHA-RELATED"/>
    <property type="match status" value="1"/>
</dbReference>
<name>A0A0W0TBA4_9GAMM</name>
<dbReference type="PATRIC" id="fig|1212489.4.peg.243"/>